<protein>
    <submittedName>
        <fullName evidence="1">Uncharacterized protein</fullName>
    </submittedName>
</protein>
<dbReference type="AlphaFoldDB" id="A0A4C1W1B2"/>
<reference evidence="1 2" key="1">
    <citation type="journal article" date="2019" name="Commun. Biol.">
        <title>The bagworm genome reveals a unique fibroin gene that provides high tensile strength.</title>
        <authorList>
            <person name="Kono N."/>
            <person name="Nakamura H."/>
            <person name="Ohtoshi R."/>
            <person name="Tomita M."/>
            <person name="Numata K."/>
            <person name="Arakawa K."/>
        </authorList>
    </citation>
    <scope>NUCLEOTIDE SEQUENCE [LARGE SCALE GENOMIC DNA]</scope>
</reference>
<sequence length="120" mass="13632">MASTSTLPKLQFQLITTIPECALDSELLHLNYSFTPLIVSRLYTELVIYYVGFLKFHYLKNFLRASSGPDDRPRVNCGRRLHTGIAHGGDPRARQLMPATTGRLKLAEHRRDGHDLTTNH</sequence>
<keyword evidence="2" id="KW-1185">Reference proteome</keyword>
<gene>
    <name evidence="1" type="ORF">EVAR_82277_1</name>
</gene>
<dbReference type="Proteomes" id="UP000299102">
    <property type="component" value="Unassembled WGS sequence"/>
</dbReference>
<dbReference type="EMBL" id="BGZK01000443">
    <property type="protein sequence ID" value="GBP43845.1"/>
    <property type="molecule type" value="Genomic_DNA"/>
</dbReference>
<evidence type="ECO:0000313" key="1">
    <source>
        <dbReference type="EMBL" id="GBP43845.1"/>
    </source>
</evidence>
<evidence type="ECO:0000313" key="2">
    <source>
        <dbReference type="Proteomes" id="UP000299102"/>
    </source>
</evidence>
<proteinExistence type="predicted"/>
<name>A0A4C1W1B2_EUMVA</name>
<comment type="caution">
    <text evidence="1">The sequence shown here is derived from an EMBL/GenBank/DDBJ whole genome shotgun (WGS) entry which is preliminary data.</text>
</comment>
<accession>A0A4C1W1B2</accession>
<organism evidence="1 2">
    <name type="scientific">Eumeta variegata</name>
    <name type="common">Bagworm moth</name>
    <name type="synonym">Eumeta japonica</name>
    <dbReference type="NCBI Taxonomy" id="151549"/>
    <lineage>
        <taxon>Eukaryota</taxon>
        <taxon>Metazoa</taxon>
        <taxon>Ecdysozoa</taxon>
        <taxon>Arthropoda</taxon>
        <taxon>Hexapoda</taxon>
        <taxon>Insecta</taxon>
        <taxon>Pterygota</taxon>
        <taxon>Neoptera</taxon>
        <taxon>Endopterygota</taxon>
        <taxon>Lepidoptera</taxon>
        <taxon>Glossata</taxon>
        <taxon>Ditrysia</taxon>
        <taxon>Tineoidea</taxon>
        <taxon>Psychidae</taxon>
        <taxon>Oiketicinae</taxon>
        <taxon>Eumeta</taxon>
    </lineage>
</organism>